<dbReference type="PANTHER" id="PTHR11496">
    <property type="entry name" value="ALCOHOL DEHYDROGENASE"/>
    <property type="match status" value="1"/>
</dbReference>
<dbReference type="InterPro" id="IPR056798">
    <property type="entry name" value="ADH_Fe_C"/>
</dbReference>
<dbReference type="GO" id="GO:0004022">
    <property type="term" value="F:alcohol dehydrogenase (NAD+) activity"/>
    <property type="evidence" value="ECO:0007669"/>
    <property type="project" value="TreeGrafter"/>
</dbReference>
<dbReference type="Pfam" id="PF00465">
    <property type="entry name" value="Fe-ADH"/>
    <property type="match status" value="1"/>
</dbReference>
<dbReference type="OrthoDB" id="9815791at2"/>
<comment type="similarity">
    <text evidence="1">Belongs to the iron-containing alcohol dehydrogenase family.</text>
</comment>
<reference evidence="6 7" key="1">
    <citation type="submission" date="2018-03" db="EMBL/GenBank/DDBJ databases">
        <title>Genomic Encyclopedia of Archaeal and Bacterial Type Strains, Phase II (KMG-II): from individual species to whole genera.</title>
        <authorList>
            <person name="Goeker M."/>
        </authorList>
    </citation>
    <scope>NUCLEOTIDE SEQUENCE [LARGE SCALE GENOMIC DNA]</scope>
    <source>
        <strain evidence="6 7">DSM 44889</strain>
    </source>
</reference>
<evidence type="ECO:0000256" key="3">
    <source>
        <dbReference type="ARBA" id="ARBA00023027"/>
    </source>
</evidence>
<protein>
    <submittedName>
        <fullName evidence="6">Maleylacetate reductase</fullName>
    </submittedName>
</protein>
<evidence type="ECO:0000259" key="4">
    <source>
        <dbReference type="Pfam" id="PF00465"/>
    </source>
</evidence>
<comment type="caution">
    <text evidence="6">The sequence shown here is derived from an EMBL/GenBank/DDBJ whole genome shotgun (WGS) entry which is preliminary data.</text>
</comment>
<dbReference type="InterPro" id="IPR039697">
    <property type="entry name" value="Alcohol_dehydrogenase_Fe"/>
</dbReference>
<dbReference type="EMBL" id="QGDQ01000016">
    <property type="protein sequence ID" value="PWJ52901.1"/>
    <property type="molecule type" value="Genomic_DNA"/>
</dbReference>
<dbReference type="CDD" id="cd08177">
    <property type="entry name" value="MAR"/>
    <property type="match status" value="1"/>
</dbReference>
<dbReference type="Gene3D" id="1.20.1090.10">
    <property type="entry name" value="Dehydroquinate synthase-like - alpha domain"/>
    <property type="match status" value="1"/>
</dbReference>
<dbReference type="PANTHER" id="PTHR11496:SF102">
    <property type="entry name" value="ALCOHOL DEHYDROGENASE 4"/>
    <property type="match status" value="1"/>
</dbReference>
<dbReference type="InterPro" id="IPR001670">
    <property type="entry name" value="ADH_Fe/GldA"/>
</dbReference>
<dbReference type="SUPFAM" id="SSF56796">
    <property type="entry name" value="Dehydroquinate synthase-like"/>
    <property type="match status" value="1"/>
</dbReference>
<dbReference type="InterPro" id="IPR034786">
    <property type="entry name" value="MAR"/>
</dbReference>
<feature type="domain" description="Fe-containing alcohol dehydrogenase-like C-terminal" evidence="5">
    <location>
        <begin position="165"/>
        <end position="354"/>
    </location>
</feature>
<evidence type="ECO:0000313" key="6">
    <source>
        <dbReference type="EMBL" id="PWJ52901.1"/>
    </source>
</evidence>
<keyword evidence="3" id="KW-0520">NAD</keyword>
<keyword evidence="7" id="KW-1185">Reference proteome</keyword>
<evidence type="ECO:0000313" key="7">
    <source>
        <dbReference type="Proteomes" id="UP000245469"/>
    </source>
</evidence>
<accession>A0A316A4S4</accession>
<dbReference type="AlphaFoldDB" id="A0A316A4S4"/>
<dbReference type="GO" id="GO:0046872">
    <property type="term" value="F:metal ion binding"/>
    <property type="evidence" value="ECO:0007669"/>
    <property type="project" value="InterPro"/>
</dbReference>
<gene>
    <name evidence="6" type="ORF">BXY45_11637</name>
</gene>
<dbReference type="GO" id="GO:0018506">
    <property type="term" value="F:maleylacetate reductase activity"/>
    <property type="evidence" value="ECO:0007669"/>
    <property type="project" value="InterPro"/>
</dbReference>
<evidence type="ECO:0000256" key="2">
    <source>
        <dbReference type="ARBA" id="ARBA00023002"/>
    </source>
</evidence>
<dbReference type="Proteomes" id="UP000245469">
    <property type="component" value="Unassembled WGS sequence"/>
</dbReference>
<dbReference type="RefSeq" id="WP_109775023.1">
    <property type="nucleotide sequence ID" value="NZ_QGDQ01000016.1"/>
</dbReference>
<evidence type="ECO:0000256" key="1">
    <source>
        <dbReference type="ARBA" id="ARBA00007358"/>
    </source>
</evidence>
<dbReference type="Pfam" id="PF25137">
    <property type="entry name" value="ADH_Fe_C"/>
    <property type="match status" value="1"/>
</dbReference>
<proteinExistence type="inferred from homology"/>
<sequence>MQGFTHAQGPLRVVFGRGDRSRAGEEVARLGCERALVLSTPGRAATAEEVRGHLGGRAVATFDGARRHTPVEVTETALEVLRDARADCVVAVGGGSTTGLGKALAARTGVAQVVIPTTYAGSEVTEVLGETIGGVKTTRRGPEILPEVVIYDPELTDSLPVSLSVTSGLNAMAHASEGVYAGDSTPLTTLIALEGLRALRDALTGLTGVQGTGEHAREDAHRDARDHALYGAWLCGLVLGGVSMSIHHKLCHTLGAALDLPHAETHAVLLPHTTAFVEQALPEALAPVGALFGGSAGAGLHTFAASLGAPTRLADLGVDDGDLDDVATLATANPYWSPRPFTRDDVRALLQRAWEGVL</sequence>
<feature type="domain" description="Alcohol dehydrogenase iron-type/glycerol dehydrogenase GldA" evidence="4">
    <location>
        <begin position="10"/>
        <end position="153"/>
    </location>
</feature>
<dbReference type="Gene3D" id="3.40.50.1970">
    <property type="match status" value="1"/>
</dbReference>
<name>A0A316A4S4_9ACTN</name>
<keyword evidence="2" id="KW-0560">Oxidoreductase</keyword>
<organism evidence="6 7">
    <name type="scientific">Quadrisphaera granulorum</name>
    <dbReference type="NCBI Taxonomy" id="317664"/>
    <lineage>
        <taxon>Bacteria</taxon>
        <taxon>Bacillati</taxon>
        <taxon>Actinomycetota</taxon>
        <taxon>Actinomycetes</taxon>
        <taxon>Kineosporiales</taxon>
        <taxon>Kineosporiaceae</taxon>
        <taxon>Quadrisphaera</taxon>
    </lineage>
</organism>
<evidence type="ECO:0000259" key="5">
    <source>
        <dbReference type="Pfam" id="PF25137"/>
    </source>
</evidence>